<evidence type="ECO:0000313" key="7">
    <source>
        <dbReference type="EMBL" id="SIQ83932.1"/>
    </source>
</evidence>
<protein>
    <submittedName>
        <fullName evidence="7">PKD domain-containing protein</fullName>
    </submittedName>
</protein>
<dbReference type="RefSeq" id="WP_076427747.1">
    <property type="nucleotide sequence ID" value="NZ_FTNO01000001.1"/>
</dbReference>
<proteinExistence type="predicted"/>
<dbReference type="PROSITE" id="PS50093">
    <property type="entry name" value="PKD"/>
    <property type="match status" value="1"/>
</dbReference>
<dbReference type="Proteomes" id="UP000186914">
    <property type="component" value="Unassembled WGS sequence"/>
</dbReference>
<feature type="domain" description="PKD" evidence="6">
    <location>
        <begin position="325"/>
        <end position="387"/>
    </location>
</feature>
<dbReference type="InterPro" id="IPR022409">
    <property type="entry name" value="PKD/Chitinase_dom"/>
</dbReference>
<name>A0A1N6W1R6_9EURY</name>
<dbReference type="SMART" id="SM00089">
    <property type="entry name" value="PKD"/>
    <property type="match status" value="1"/>
</dbReference>
<dbReference type="SUPFAM" id="SSF49299">
    <property type="entry name" value="PKD domain"/>
    <property type="match status" value="1"/>
</dbReference>
<keyword evidence="2" id="KW-0479">Metal-binding</keyword>
<dbReference type="EMBL" id="FTNO01000001">
    <property type="protein sequence ID" value="SIQ83932.1"/>
    <property type="molecule type" value="Genomic_DNA"/>
</dbReference>
<evidence type="ECO:0000256" key="4">
    <source>
        <dbReference type="ARBA" id="ARBA00022833"/>
    </source>
</evidence>
<dbReference type="SUPFAM" id="SSF53187">
    <property type="entry name" value="Zn-dependent exopeptidases"/>
    <property type="match status" value="1"/>
</dbReference>
<dbReference type="InterPro" id="IPR013783">
    <property type="entry name" value="Ig-like_fold"/>
</dbReference>
<evidence type="ECO:0000259" key="6">
    <source>
        <dbReference type="PROSITE" id="PS50093"/>
    </source>
</evidence>
<dbReference type="Pfam" id="PF24827">
    <property type="entry name" value="AstE_AspA_cat"/>
    <property type="match status" value="1"/>
</dbReference>
<comment type="cofactor">
    <cofactor evidence="1">
        <name>Zn(2+)</name>
        <dbReference type="ChEBI" id="CHEBI:29105"/>
    </cofactor>
</comment>
<dbReference type="InterPro" id="IPR053138">
    <property type="entry name" value="N-alpha-Ac-DABA_deacetylase"/>
</dbReference>
<dbReference type="CDD" id="cd00146">
    <property type="entry name" value="PKD"/>
    <property type="match status" value="1"/>
</dbReference>
<evidence type="ECO:0000256" key="5">
    <source>
        <dbReference type="SAM" id="MobiDB-lite"/>
    </source>
</evidence>
<dbReference type="Gene3D" id="3.40.630.10">
    <property type="entry name" value="Zn peptidases"/>
    <property type="match status" value="1"/>
</dbReference>
<evidence type="ECO:0000313" key="8">
    <source>
        <dbReference type="Proteomes" id="UP000186914"/>
    </source>
</evidence>
<evidence type="ECO:0000256" key="3">
    <source>
        <dbReference type="ARBA" id="ARBA00022801"/>
    </source>
</evidence>
<evidence type="ECO:0000256" key="2">
    <source>
        <dbReference type="ARBA" id="ARBA00022723"/>
    </source>
</evidence>
<accession>A0A1N6W1R6</accession>
<dbReference type="InterPro" id="IPR055438">
    <property type="entry name" value="AstE_AspA_cat"/>
</dbReference>
<keyword evidence="4" id="KW-0862">Zinc</keyword>
<reference evidence="8" key="1">
    <citation type="submission" date="2017-01" db="EMBL/GenBank/DDBJ databases">
        <authorList>
            <person name="Varghese N."/>
            <person name="Submissions S."/>
        </authorList>
    </citation>
    <scope>NUCLEOTIDE SEQUENCE [LARGE SCALE GENOMIC DNA]</scope>
    <source>
        <strain evidence="8">CGMCC 1.7737</strain>
    </source>
</reference>
<dbReference type="InterPro" id="IPR035986">
    <property type="entry name" value="PKD_dom_sf"/>
</dbReference>
<dbReference type="PANTHER" id="PTHR37326">
    <property type="entry name" value="BLL3975 PROTEIN"/>
    <property type="match status" value="1"/>
</dbReference>
<dbReference type="AlphaFoldDB" id="A0A1N6W1R6"/>
<dbReference type="GO" id="GO:0046872">
    <property type="term" value="F:metal ion binding"/>
    <property type="evidence" value="ECO:0007669"/>
    <property type="project" value="UniProtKB-KW"/>
</dbReference>
<keyword evidence="8" id="KW-1185">Reference proteome</keyword>
<feature type="region of interest" description="Disordered" evidence="5">
    <location>
        <begin position="259"/>
        <end position="332"/>
    </location>
</feature>
<sequence length="387" mass="40598">MTTTRRTFLTAVGCTGLLGLGVAQTNGQSEDDLARDSFTLMSGTADATEVHVTTASESGPTALVVGGMHGNENAGYLAAEKIAQWNIERGTLVTIPRANAEAVAADARTASGESDLNRQFPSGSERETELARAIWGVVEEYDPDVVIDLHESIGIYDGDLVGGVGQVIFTSWDESASDDAAAAAQYLNRNYVSRDDYAFSVGAFSSPSNEPSGLFSHKAARDAGADAFLVEVTSKDTEIGKRVQWHTKLVQQLVEEELLTTGGDGNDGDEDGEDDESGGDDEDGGNGDEGDDGSDEQNEPPVAQIQSDAGGRSIERGETVTLDASASEDGDGEIVEYAWDTDGDGAFETDGESTELAPTECGEFRVTLRVTDDAGSVATDNVVISVV</sequence>
<dbReference type="Pfam" id="PF18911">
    <property type="entry name" value="PKD_4"/>
    <property type="match status" value="1"/>
</dbReference>
<organism evidence="7 8">
    <name type="scientific">Haladaptatus litoreus</name>
    <dbReference type="NCBI Taxonomy" id="553468"/>
    <lineage>
        <taxon>Archaea</taxon>
        <taxon>Methanobacteriati</taxon>
        <taxon>Methanobacteriota</taxon>
        <taxon>Stenosarchaea group</taxon>
        <taxon>Halobacteria</taxon>
        <taxon>Halobacteriales</taxon>
        <taxon>Haladaptataceae</taxon>
        <taxon>Haladaptatus</taxon>
    </lineage>
</organism>
<dbReference type="InterPro" id="IPR000601">
    <property type="entry name" value="PKD_dom"/>
</dbReference>
<gene>
    <name evidence="7" type="ORF">SAMN05421858_0566</name>
</gene>
<dbReference type="Gene3D" id="2.60.40.10">
    <property type="entry name" value="Immunoglobulins"/>
    <property type="match status" value="1"/>
</dbReference>
<dbReference type="OrthoDB" id="269633at2157"/>
<evidence type="ECO:0000256" key="1">
    <source>
        <dbReference type="ARBA" id="ARBA00001947"/>
    </source>
</evidence>
<dbReference type="GO" id="GO:0016788">
    <property type="term" value="F:hydrolase activity, acting on ester bonds"/>
    <property type="evidence" value="ECO:0007669"/>
    <property type="project" value="InterPro"/>
</dbReference>
<dbReference type="PANTHER" id="PTHR37326:SF1">
    <property type="entry name" value="BLL3975 PROTEIN"/>
    <property type="match status" value="1"/>
</dbReference>
<feature type="compositionally biased region" description="Acidic residues" evidence="5">
    <location>
        <begin position="266"/>
        <end position="298"/>
    </location>
</feature>
<keyword evidence="3" id="KW-0378">Hydrolase</keyword>